<dbReference type="SUPFAM" id="SSF51735">
    <property type="entry name" value="NAD(P)-binding Rossmann-fold domains"/>
    <property type="match status" value="1"/>
</dbReference>
<dbReference type="Gene3D" id="3.40.50.720">
    <property type="entry name" value="NAD(P)-binding Rossmann-like Domain"/>
    <property type="match status" value="1"/>
</dbReference>
<dbReference type="AlphaFoldDB" id="A0A6M3J6V6"/>
<dbReference type="Pfam" id="PF16363">
    <property type="entry name" value="GDP_Man_Dehyd"/>
    <property type="match status" value="1"/>
</dbReference>
<dbReference type="InterPro" id="IPR016040">
    <property type="entry name" value="NAD(P)-bd_dom"/>
</dbReference>
<evidence type="ECO:0000313" key="3">
    <source>
        <dbReference type="EMBL" id="QJI05159.1"/>
    </source>
</evidence>
<reference evidence="2" key="1">
    <citation type="submission" date="2020-03" db="EMBL/GenBank/DDBJ databases">
        <title>The deep terrestrial virosphere.</title>
        <authorList>
            <person name="Holmfeldt K."/>
            <person name="Nilsson E."/>
            <person name="Simone D."/>
            <person name="Lopez-Fernandez M."/>
            <person name="Wu X."/>
            <person name="de Brujin I."/>
            <person name="Lundin D."/>
            <person name="Andersson A."/>
            <person name="Bertilsson S."/>
            <person name="Dopson M."/>
        </authorList>
    </citation>
    <scope>NUCLEOTIDE SEQUENCE</scope>
    <source>
        <strain evidence="3">MM415A00136</strain>
        <strain evidence="2">MM415B00397</strain>
    </source>
</reference>
<name>A0A6M3J6V6_9ZZZZ</name>
<feature type="domain" description="NAD(P)-binding" evidence="1">
    <location>
        <begin position="11"/>
        <end position="337"/>
    </location>
</feature>
<organism evidence="2">
    <name type="scientific">viral metagenome</name>
    <dbReference type="NCBI Taxonomy" id="1070528"/>
    <lineage>
        <taxon>unclassified sequences</taxon>
        <taxon>metagenomes</taxon>
        <taxon>organismal metagenomes</taxon>
    </lineage>
</organism>
<evidence type="ECO:0000313" key="2">
    <source>
        <dbReference type="EMBL" id="QJA65444.1"/>
    </source>
</evidence>
<dbReference type="PANTHER" id="PTHR43000">
    <property type="entry name" value="DTDP-D-GLUCOSE 4,6-DEHYDRATASE-RELATED"/>
    <property type="match status" value="1"/>
</dbReference>
<dbReference type="PROSITE" id="PS51257">
    <property type="entry name" value="PROKAR_LIPOPROTEIN"/>
    <property type="match status" value="1"/>
</dbReference>
<evidence type="ECO:0000259" key="1">
    <source>
        <dbReference type="Pfam" id="PF16363"/>
    </source>
</evidence>
<proteinExistence type="predicted"/>
<sequence>MAKATMKERLLLTGVAGGIGCHVVRHVMENTDWDLVGIDSFRHKGWPDRVINAVQDHPEWKDRIEIFAYDLNAPFSSVFIKKLGRIDYIINMASLSDVEDSITDPVPFIQNNVNLVLNVLEYARVAQPGVFIQISTDEVYGPIENKTDKGMKEWDPFVPSNPYSASKLAQEAIATSYWRTYNVPLIITNTMNNFGEMQSASKYPSMVIDWLLRGEKITVHGTKHEDGTAEIGSRSYIHSRNFADALVWLIKNAPPHMHVPDSVDMPDRYNIAGDLQLDNLELAKKIAEAMGRRDVQYEVVNVHTLRPGHDRHYGLDNTKLKELGWKSPLTFDESLKNTVEWYIKNPDWL</sequence>
<gene>
    <name evidence="3" type="ORF">MM415A00136_0041</name>
    <name evidence="2" type="ORF">MM415B00397_0056</name>
</gene>
<dbReference type="Gene3D" id="3.90.25.10">
    <property type="entry name" value="UDP-galactose 4-epimerase, domain 1"/>
    <property type="match status" value="1"/>
</dbReference>
<dbReference type="InterPro" id="IPR036291">
    <property type="entry name" value="NAD(P)-bd_dom_sf"/>
</dbReference>
<dbReference type="EMBL" id="MT145195">
    <property type="protein sequence ID" value="QJI05159.1"/>
    <property type="molecule type" value="Genomic_DNA"/>
</dbReference>
<dbReference type="EMBL" id="MT141538">
    <property type="protein sequence ID" value="QJA65444.1"/>
    <property type="molecule type" value="Genomic_DNA"/>
</dbReference>
<protein>
    <submittedName>
        <fullName evidence="2">Putative GDP-mannose 4,6-dehydratase</fullName>
    </submittedName>
</protein>
<accession>A0A6M3J6V6</accession>